<dbReference type="SUPFAM" id="SSF51679">
    <property type="entry name" value="Bacterial luciferase-like"/>
    <property type="match status" value="1"/>
</dbReference>
<dbReference type="Gene3D" id="3.40.50.980">
    <property type="match status" value="1"/>
</dbReference>
<dbReference type="Gene3D" id="1.10.10.1830">
    <property type="entry name" value="Non-ribosomal peptide synthase, adenylation domain"/>
    <property type="match status" value="1"/>
</dbReference>
<dbReference type="InterPro" id="IPR029058">
    <property type="entry name" value="AB_hydrolase_fold"/>
</dbReference>
<dbReference type="RefSeq" id="WP_246177145.1">
    <property type="nucleotide sequence ID" value="NZ_BHZD01000001.1"/>
</dbReference>
<feature type="compositionally biased region" description="Basic residues" evidence="4">
    <location>
        <begin position="1483"/>
        <end position="1495"/>
    </location>
</feature>
<dbReference type="SUPFAM" id="SSF52777">
    <property type="entry name" value="CoA-dependent acyltransferases"/>
    <property type="match status" value="2"/>
</dbReference>
<dbReference type="PROSITE" id="PS50075">
    <property type="entry name" value="CARRIER"/>
    <property type="match status" value="1"/>
</dbReference>
<feature type="region of interest" description="Disordered" evidence="4">
    <location>
        <begin position="1462"/>
        <end position="1495"/>
    </location>
</feature>
<feature type="domain" description="Carrier" evidence="5">
    <location>
        <begin position="1387"/>
        <end position="1462"/>
    </location>
</feature>
<dbReference type="SUPFAM" id="SSF56801">
    <property type="entry name" value="Acetyl-CoA synthetase-like"/>
    <property type="match status" value="2"/>
</dbReference>
<sequence length="1495" mass="163231">MPESVPELVQTLTEHGVRVFAEHGRLECRGPRDILTPALLEEVRSHKEGIVAYLEGEDGPHPLTAGQRSLLLHQRLTSDSPAYNLAFAAHHHGPIDEEALDSALRTVLARHAVLRTTYTWDDGEPIQHADRVPERVLDTETVGEGTADRVIESFMDRPFDLEGDLPVRALLLRTSPEDRRPVLVLVVHHIASDLWSIDVIVEEWLTAYRAHLQGHGAQLPELSGSFVSHVHAEAAWLNGAEAERNLAFWGERLSGGVPVTNLPLDRPRPAAQTFRGDRLSAELDPALSRRLARLARDADATPNMLFLSALQVLLRTYGGSDEVIVGTPAAGPRAPHYQDTVGFFADPVVVRANLAGDPAFTHVLDATRTEVLRALDHPYPFPLLVEHLNPKRDPSRSPFFQVMYVWQQTRQWNQDSPLDVLAASGQRGAPYDLVLAVHQADERYVCTWTYNTALFERSTVERLTRGLHTLLGALADRPDAPVSALPVLADGERRTLLRDARGSAVPLEEQSWLAEFVAQVQRTPRAPALVCGEESVSYERLDERVGRLAAALRARGVREETRVGLCAERSVDLVVAMLAIARAGGAYVPLDPAYPPDRVAYMVDDARVALCVADETGSRALRSYGGTVVPLDALAAEAAHLAPAPLPTAAPEALAYVIYTSGSTGHPKGVMITRRNVTNLFAGLDEAVGGEPPTGDGQPVWLAVTSVCFDISVLELLWTLCRGYKVVVENARWTSRPEATASHVARKAVRPVDFSLFYFAAETGERKGSALYRLLMDGARFADRNGFRAVWVPERHFHAFGGAYPNPSVLAGAVAAVTNRVEIRAGSVVLPLQDPLRVTEEWAAVDNLSDGRVGLSFASGWQPDDFVLAPERFADRKESMWRNIDTVRRLWEGEEILRRNGLGDEVKVSPLPRPVQSELPVWATAAGSEETFRRAGENGAHLLTHLLGQNVRELARKVGVYRAARAAAGHDEGVVTLMLHTFVHPDMDVVREAVREPFKNYLRSSIDLMRGLAQALGLDPELHREVLVDHAFERYFATSALFGTPESCAGFVRELSEAGVDEIACLIDFGVDEHLTTEALEHLAHLKGALARELASPAHTPAESLARHGVTHLQCTPALARYLLLERERGTAPGGPLRRLLVGGDATPPELAARLREAGVADVFNMYGPTETCVWSAVQPLEPDGHGRVTFGGPLANTALYVLDATLRPVPMGVSGELHIGGTGVGRGYWNRPALTAERFRPDPFTDRAGARMYATGDIVRPLGGGRFEFLGRADHQVKVRGFRIEFGEIEAVLGAHPALAGCAVVARSDHDGDASIVAFVLPREGAPYDEASVRERARETLPEYMMPSRVVAVDSLPLTLNGKVDRGRLSAMAADLKGGGQVAYVAPRNRIEDALQRIWQEVLDREGVGIHENFFEIGGHSLLAAKAHARITAADLGHVELVDLFTYPTIAQLATHLGADPDGGGARQLSTTVQSRADRQKAAVRRRQRRRQGS</sequence>
<dbReference type="GO" id="GO:0005737">
    <property type="term" value="C:cytoplasm"/>
    <property type="evidence" value="ECO:0007669"/>
    <property type="project" value="TreeGrafter"/>
</dbReference>
<dbReference type="InterPro" id="IPR024011">
    <property type="entry name" value="Biosynth_lucif-like_mOase_dom"/>
</dbReference>
<dbReference type="InterPro" id="IPR020845">
    <property type="entry name" value="AMP-binding_CS"/>
</dbReference>
<proteinExistence type="predicted"/>
<accession>A0A401VUQ4</accession>
<dbReference type="Gene3D" id="3.40.50.1820">
    <property type="entry name" value="alpha/beta hydrolase"/>
    <property type="match status" value="1"/>
</dbReference>
<dbReference type="InterPro" id="IPR041464">
    <property type="entry name" value="TubC_N"/>
</dbReference>
<reference evidence="6 7" key="1">
    <citation type="submission" date="2018-11" db="EMBL/GenBank/DDBJ databases">
        <title>Whole genome sequence of Streptomyces paromomycinus NBRC 15454(T).</title>
        <authorList>
            <person name="Komaki H."/>
            <person name="Tamura T."/>
        </authorList>
    </citation>
    <scope>NUCLEOTIDE SEQUENCE [LARGE SCALE GENOMIC DNA]</scope>
    <source>
        <strain evidence="6 7">NBRC 15454</strain>
    </source>
</reference>
<dbReference type="FunFam" id="1.10.1200.10:FF:000005">
    <property type="entry name" value="Nonribosomal peptide synthetase 1"/>
    <property type="match status" value="1"/>
</dbReference>
<organism evidence="6 7">
    <name type="scientific">Streptomyces paromomycinus</name>
    <name type="common">Streptomyces rimosus subsp. paromomycinus</name>
    <dbReference type="NCBI Taxonomy" id="92743"/>
    <lineage>
        <taxon>Bacteria</taxon>
        <taxon>Bacillati</taxon>
        <taxon>Actinomycetota</taxon>
        <taxon>Actinomycetes</taxon>
        <taxon>Kitasatosporales</taxon>
        <taxon>Streptomycetaceae</taxon>
        <taxon>Streptomyces</taxon>
    </lineage>
</organism>
<comment type="cofactor">
    <cofactor evidence="1">
        <name>pantetheine 4'-phosphate</name>
        <dbReference type="ChEBI" id="CHEBI:47942"/>
    </cofactor>
</comment>
<dbReference type="InterPro" id="IPR009081">
    <property type="entry name" value="PP-bd_ACP"/>
</dbReference>
<dbReference type="Pfam" id="PF00668">
    <property type="entry name" value="Condensation"/>
    <property type="match status" value="1"/>
</dbReference>
<dbReference type="InterPro" id="IPR036736">
    <property type="entry name" value="ACP-like_sf"/>
</dbReference>
<dbReference type="InterPro" id="IPR044894">
    <property type="entry name" value="TubC_N_sf"/>
</dbReference>
<dbReference type="NCBIfam" id="TIGR04020">
    <property type="entry name" value="seco_metab_LLM"/>
    <property type="match status" value="1"/>
</dbReference>
<dbReference type="Pfam" id="PF13193">
    <property type="entry name" value="AMP-binding_C"/>
    <property type="match status" value="1"/>
</dbReference>
<gene>
    <name evidence="6" type="ORF">GKJPGBOP_00439</name>
</gene>
<dbReference type="InterPro" id="IPR023213">
    <property type="entry name" value="CAT-like_dom_sf"/>
</dbReference>
<dbReference type="Gene3D" id="3.20.20.30">
    <property type="entry name" value="Luciferase-like domain"/>
    <property type="match status" value="1"/>
</dbReference>
<dbReference type="PANTHER" id="PTHR45527">
    <property type="entry name" value="NONRIBOSOMAL PEPTIDE SYNTHETASE"/>
    <property type="match status" value="1"/>
</dbReference>
<dbReference type="InterPro" id="IPR042099">
    <property type="entry name" value="ANL_N_sf"/>
</dbReference>
<dbReference type="InterPro" id="IPR025110">
    <property type="entry name" value="AMP-bd_C"/>
</dbReference>
<dbReference type="SUPFAM" id="SSF47336">
    <property type="entry name" value="ACP-like"/>
    <property type="match status" value="1"/>
</dbReference>
<dbReference type="InterPro" id="IPR036661">
    <property type="entry name" value="Luciferase-like_sf"/>
</dbReference>
<dbReference type="GO" id="GO:0008610">
    <property type="term" value="P:lipid biosynthetic process"/>
    <property type="evidence" value="ECO:0007669"/>
    <property type="project" value="UniProtKB-ARBA"/>
</dbReference>
<dbReference type="Pfam" id="PF00550">
    <property type="entry name" value="PP-binding"/>
    <property type="match status" value="1"/>
</dbReference>
<dbReference type="Gene3D" id="2.30.38.10">
    <property type="entry name" value="Luciferase, Domain 3"/>
    <property type="match status" value="1"/>
</dbReference>
<dbReference type="InterPro" id="IPR011251">
    <property type="entry name" value="Luciferase-like_dom"/>
</dbReference>
<dbReference type="CDD" id="cd19531">
    <property type="entry name" value="LCL_NRPS-like"/>
    <property type="match status" value="1"/>
</dbReference>
<dbReference type="Gene3D" id="3.40.50.12780">
    <property type="entry name" value="N-terminal domain of ligase-like"/>
    <property type="match status" value="1"/>
</dbReference>
<evidence type="ECO:0000256" key="2">
    <source>
        <dbReference type="ARBA" id="ARBA00022450"/>
    </source>
</evidence>
<keyword evidence="7" id="KW-1185">Reference proteome</keyword>
<dbReference type="EMBL" id="BHZD01000001">
    <property type="protein sequence ID" value="GCD40786.1"/>
    <property type="molecule type" value="Genomic_DNA"/>
</dbReference>
<protein>
    <submittedName>
        <fullName evidence="6">Non-ribosomal peptide synthetase</fullName>
    </submittedName>
</protein>
<dbReference type="PROSITE" id="PS00455">
    <property type="entry name" value="AMP_BINDING"/>
    <property type="match status" value="1"/>
</dbReference>
<evidence type="ECO:0000256" key="3">
    <source>
        <dbReference type="ARBA" id="ARBA00022553"/>
    </source>
</evidence>
<dbReference type="FunFam" id="3.40.50.980:FF:000001">
    <property type="entry name" value="Non-ribosomal peptide synthetase"/>
    <property type="match status" value="1"/>
</dbReference>
<evidence type="ECO:0000256" key="1">
    <source>
        <dbReference type="ARBA" id="ARBA00001957"/>
    </source>
</evidence>
<evidence type="ECO:0000313" key="6">
    <source>
        <dbReference type="EMBL" id="GCD40786.1"/>
    </source>
</evidence>
<dbReference type="Gene3D" id="3.30.300.30">
    <property type="match status" value="1"/>
</dbReference>
<name>A0A401VUQ4_STREY</name>
<dbReference type="PANTHER" id="PTHR45527:SF1">
    <property type="entry name" value="FATTY ACID SYNTHASE"/>
    <property type="match status" value="1"/>
</dbReference>
<dbReference type="GO" id="GO:0016705">
    <property type="term" value="F:oxidoreductase activity, acting on paired donors, with incorporation or reduction of molecular oxygen"/>
    <property type="evidence" value="ECO:0007669"/>
    <property type="project" value="InterPro"/>
</dbReference>
<dbReference type="Pfam" id="PF00296">
    <property type="entry name" value="Bac_luciferase"/>
    <property type="match status" value="1"/>
</dbReference>
<dbReference type="Gene3D" id="3.30.559.10">
    <property type="entry name" value="Chloramphenicol acetyltransferase-like domain"/>
    <property type="match status" value="1"/>
</dbReference>
<dbReference type="InterPro" id="IPR000873">
    <property type="entry name" value="AMP-dep_synth/lig_dom"/>
</dbReference>
<dbReference type="Proteomes" id="UP000286746">
    <property type="component" value="Unassembled WGS sequence"/>
</dbReference>
<dbReference type="GO" id="GO:0043041">
    <property type="term" value="P:amino acid activation for nonribosomal peptide biosynthetic process"/>
    <property type="evidence" value="ECO:0007669"/>
    <property type="project" value="TreeGrafter"/>
</dbReference>
<dbReference type="Gene3D" id="3.30.559.30">
    <property type="entry name" value="Nonribosomal peptide synthetase, condensation domain"/>
    <property type="match status" value="1"/>
</dbReference>
<evidence type="ECO:0000259" key="5">
    <source>
        <dbReference type="PROSITE" id="PS50075"/>
    </source>
</evidence>
<dbReference type="InterPro" id="IPR045851">
    <property type="entry name" value="AMP-bd_C_sf"/>
</dbReference>
<dbReference type="GO" id="GO:0044550">
    <property type="term" value="P:secondary metabolite biosynthetic process"/>
    <property type="evidence" value="ECO:0007669"/>
    <property type="project" value="TreeGrafter"/>
</dbReference>
<dbReference type="Pfam" id="PF18563">
    <property type="entry name" value="TubC_N"/>
    <property type="match status" value="1"/>
</dbReference>
<keyword evidence="2" id="KW-0596">Phosphopantetheine</keyword>
<evidence type="ECO:0000313" key="7">
    <source>
        <dbReference type="Proteomes" id="UP000286746"/>
    </source>
</evidence>
<dbReference type="InterPro" id="IPR001242">
    <property type="entry name" value="Condensation_dom"/>
</dbReference>
<dbReference type="Pfam" id="PF00501">
    <property type="entry name" value="AMP-binding"/>
    <property type="match status" value="2"/>
</dbReference>
<evidence type="ECO:0000256" key="4">
    <source>
        <dbReference type="SAM" id="MobiDB-lite"/>
    </source>
</evidence>
<dbReference type="GO" id="GO:0031177">
    <property type="term" value="F:phosphopantetheine binding"/>
    <property type="evidence" value="ECO:0007669"/>
    <property type="project" value="TreeGrafter"/>
</dbReference>
<comment type="caution">
    <text evidence="6">The sequence shown here is derived from an EMBL/GenBank/DDBJ whole genome shotgun (WGS) entry which is preliminary data.</text>
</comment>
<keyword evidence="3" id="KW-0597">Phosphoprotein</keyword>